<reference evidence="1 2" key="2">
    <citation type="submission" date="2020-03" db="EMBL/GenBank/DDBJ databases">
        <authorList>
            <person name="Ichikawa N."/>
            <person name="Kimura A."/>
            <person name="Kitahashi Y."/>
            <person name="Uohara A."/>
        </authorList>
    </citation>
    <scope>NUCLEOTIDE SEQUENCE [LARGE SCALE GENOMIC DNA]</scope>
    <source>
        <strain evidence="1 2">NBRC 108638</strain>
    </source>
</reference>
<dbReference type="Proteomes" id="UP000482960">
    <property type="component" value="Unassembled WGS sequence"/>
</dbReference>
<evidence type="ECO:0000313" key="2">
    <source>
        <dbReference type="Proteomes" id="UP000482960"/>
    </source>
</evidence>
<accession>A0A6V8LEH5</accession>
<reference evidence="1 2" key="1">
    <citation type="submission" date="2020-03" db="EMBL/GenBank/DDBJ databases">
        <title>Whole genome shotgun sequence of Phytohabitans rumicis NBRC 108638.</title>
        <authorList>
            <person name="Komaki H."/>
            <person name="Tamura T."/>
        </authorList>
    </citation>
    <scope>NUCLEOTIDE SEQUENCE [LARGE SCALE GENOMIC DNA]</scope>
    <source>
        <strain evidence="1 2">NBRC 108638</strain>
    </source>
</reference>
<name>A0A6V8LEH5_9ACTN</name>
<keyword evidence="2" id="KW-1185">Reference proteome</keyword>
<sequence length="243" mass="25720">MLLCVSSVVLRHGWLPDLAKRVGGATIVSIGQDPGDLALLQGVWPGTQIVQATPGLLAYHAPMSNRDRARSGIAYWLPPGPSLQLAGEAERVKPLITTLSSGTFSVTDAAAGNGEMRAATTQPYLAMLGTLDWSISTLRQQLALPALAAREATTVIAAMYGMAPPGRLSTSAPLARVALRVLPLLTPFDLPGYLYLHFGKLSEQTDQMIDGWIAEGRARSLPVTGLEALRARTRASNAGSSRP</sequence>
<dbReference type="AlphaFoldDB" id="A0A6V8LEH5"/>
<comment type="caution">
    <text evidence="1">The sequence shown here is derived from an EMBL/GenBank/DDBJ whole genome shotgun (WGS) entry which is preliminary data.</text>
</comment>
<organism evidence="1 2">
    <name type="scientific">Phytohabitans rumicis</name>
    <dbReference type="NCBI Taxonomy" id="1076125"/>
    <lineage>
        <taxon>Bacteria</taxon>
        <taxon>Bacillati</taxon>
        <taxon>Actinomycetota</taxon>
        <taxon>Actinomycetes</taxon>
        <taxon>Micromonosporales</taxon>
        <taxon>Micromonosporaceae</taxon>
    </lineage>
</organism>
<protein>
    <submittedName>
        <fullName evidence="1">Uncharacterized protein</fullName>
    </submittedName>
</protein>
<proteinExistence type="predicted"/>
<dbReference type="RefSeq" id="WP_173084895.1">
    <property type="nucleotide sequence ID" value="NZ_BAABJB010000085.1"/>
</dbReference>
<gene>
    <name evidence="1" type="ORF">Prum_092650</name>
</gene>
<evidence type="ECO:0000313" key="1">
    <source>
        <dbReference type="EMBL" id="GFJ95623.1"/>
    </source>
</evidence>
<dbReference type="EMBL" id="BLPG01000002">
    <property type="protein sequence ID" value="GFJ95623.1"/>
    <property type="molecule type" value="Genomic_DNA"/>
</dbReference>